<dbReference type="RefSeq" id="WP_408019779.1">
    <property type="nucleotide sequence ID" value="NZ_JBFQGM010000002.1"/>
</dbReference>
<accession>A0ABW8WGU5</accession>
<organism evidence="1 2">
    <name type="scientific">Scytonema tolypothrichoides VB-61278_2</name>
    <dbReference type="NCBI Taxonomy" id="3232314"/>
    <lineage>
        <taxon>Bacteria</taxon>
        <taxon>Bacillati</taxon>
        <taxon>Cyanobacteriota</taxon>
        <taxon>Cyanophyceae</taxon>
        <taxon>Nostocales</taxon>
        <taxon>Scytonemataceae</taxon>
        <taxon>Scytonema</taxon>
    </lineage>
</organism>
<keyword evidence="2" id="KW-1185">Reference proteome</keyword>
<reference evidence="1 2" key="1">
    <citation type="submission" date="2024-07" db="EMBL/GenBank/DDBJ databases">
        <authorList>
            <person name="Tripathy S."/>
        </authorList>
    </citation>
    <scope>NUCLEOTIDE SEQUENCE [LARGE SCALE GENOMIC DNA]</scope>
    <source>
        <strain evidence="1 2">VB-61278_2</strain>
    </source>
</reference>
<proteinExistence type="predicted"/>
<sequence length="52" mass="5699">MAEKIFQINIKKADASKKSIKLASAAKGAVINSNKKTNTKEVNKILFIFSNC</sequence>
<comment type="caution">
    <text evidence="1">The sequence shown here is derived from an EMBL/GenBank/DDBJ whole genome shotgun (WGS) entry which is preliminary data.</text>
</comment>
<protein>
    <submittedName>
        <fullName evidence="1">Uncharacterized protein</fullName>
    </submittedName>
</protein>
<gene>
    <name evidence="1" type="ORF">AB0759_06165</name>
</gene>
<dbReference type="EMBL" id="JBFQGM010000002">
    <property type="protein sequence ID" value="MFL9460219.1"/>
    <property type="molecule type" value="Genomic_DNA"/>
</dbReference>
<evidence type="ECO:0000313" key="1">
    <source>
        <dbReference type="EMBL" id="MFL9460219.1"/>
    </source>
</evidence>
<name>A0ABW8WGU5_9CYAN</name>
<evidence type="ECO:0000313" key="2">
    <source>
        <dbReference type="Proteomes" id="UP001628874"/>
    </source>
</evidence>
<dbReference type="Proteomes" id="UP001628874">
    <property type="component" value="Unassembled WGS sequence"/>
</dbReference>